<keyword evidence="1" id="KW-0732">Signal</keyword>
<dbReference type="PANTHER" id="PTHR43590">
    <property type="entry name" value="ARSENIC RESISTANCE PROTEIN ARSH (AFU_ORTHOLOGUE AFUA_5G15030)"/>
    <property type="match status" value="1"/>
</dbReference>
<proteinExistence type="predicted"/>
<dbReference type="InterPro" id="IPR029039">
    <property type="entry name" value="Flavoprotein-like_sf"/>
</dbReference>
<feature type="chain" id="PRO_5046532792" description="NADPH-dependent FMN reductase-like domain-containing protein" evidence="1">
    <location>
        <begin position="22"/>
        <end position="1013"/>
    </location>
</feature>
<name>A0ABP0IVN0_9DINO</name>
<keyword evidence="4" id="KW-1185">Reference proteome</keyword>
<feature type="signal peptide" evidence="1">
    <location>
        <begin position="1"/>
        <end position="21"/>
    </location>
</feature>
<dbReference type="SUPFAM" id="SSF52218">
    <property type="entry name" value="Flavoproteins"/>
    <property type="match status" value="1"/>
</dbReference>
<dbReference type="InterPro" id="IPR005025">
    <property type="entry name" value="FMN_Rdtase-like_dom"/>
</dbReference>
<evidence type="ECO:0000313" key="4">
    <source>
        <dbReference type="Proteomes" id="UP001642484"/>
    </source>
</evidence>
<evidence type="ECO:0000259" key="2">
    <source>
        <dbReference type="Pfam" id="PF03358"/>
    </source>
</evidence>
<gene>
    <name evidence="3" type="ORF">CCMP2556_LOCUS8345</name>
</gene>
<evidence type="ECO:0000313" key="3">
    <source>
        <dbReference type="EMBL" id="CAK9006145.1"/>
    </source>
</evidence>
<protein>
    <recommendedName>
        <fullName evidence="2">NADPH-dependent FMN reductase-like domain-containing protein</fullName>
    </recommendedName>
</protein>
<dbReference type="Pfam" id="PF03358">
    <property type="entry name" value="FMN_red"/>
    <property type="match status" value="1"/>
</dbReference>
<dbReference type="Proteomes" id="UP001642484">
    <property type="component" value="Unassembled WGS sequence"/>
</dbReference>
<feature type="domain" description="NADPH-dependent FMN reductase-like" evidence="2">
    <location>
        <begin position="92"/>
        <end position="237"/>
    </location>
</feature>
<evidence type="ECO:0000256" key="1">
    <source>
        <dbReference type="SAM" id="SignalP"/>
    </source>
</evidence>
<dbReference type="Gene3D" id="2.60.120.620">
    <property type="entry name" value="q2cbj1_9rhob like domain"/>
    <property type="match status" value="1"/>
</dbReference>
<organism evidence="3 4">
    <name type="scientific">Durusdinium trenchii</name>
    <dbReference type="NCBI Taxonomy" id="1381693"/>
    <lineage>
        <taxon>Eukaryota</taxon>
        <taxon>Sar</taxon>
        <taxon>Alveolata</taxon>
        <taxon>Dinophyceae</taxon>
        <taxon>Suessiales</taxon>
        <taxon>Symbiodiniaceae</taxon>
        <taxon>Durusdinium</taxon>
    </lineage>
</organism>
<reference evidence="3 4" key="1">
    <citation type="submission" date="2024-02" db="EMBL/GenBank/DDBJ databases">
        <authorList>
            <person name="Chen Y."/>
            <person name="Shah S."/>
            <person name="Dougan E. K."/>
            <person name="Thang M."/>
            <person name="Chan C."/>
        </authorList>
    </citation>
    <scope>NUCLEOTIDE SEQUENCE [LARGE SCALE GENOMIC DNA]</scope>
</reference>
<sequence length="1013" mass="112740">MQSFGLKLHTVLLLSLRLMSGLPHDGAGYDVQPLENGTGGWLAHRGQKELPGSGPGHDWVSEVFADAEDKHGTNLQEAANFEAPSAQMKHPPRILVLYGSLRPSSFSRKLAYECARLLEVLGADVRTFSPHGLPVRDPALEEHPKVQELRALSMWSEGHVWVSPEMHGCVTAAFKNQIDWLPLNTGSVRPTQGRTCVVLQVNGGSQSFNVVNELRRLARWMRMPCCTNQSSVPKAWQEFDEEGRMKESDFRDRVVDVMEEYFKFTLIMRDAWALFSLLWWKSHEIAEERSVLPRSQAYEKDQHCPVGSPTRASKEHADFLNSRFSERKEVALKGRLLTQAEKEVDEVDGVCSRNRAGIGCLSLHPLRPAGRCFLRSRVARCAARKTAVLMDGDGQGVREFRAAWKALAERLELVYLGVFAAEERLRRPDWQQFLRESGAEPVAVPPGPRRPTGTRSAPFGTAMGSAAVRWSKSTYVALMPSERAGRPESPHDANMDVDFVELVQWLLGTDAEVLAVLLEGPAFRCPESVGLSKQFARLGAEVFWVEVKWFGFRSPLMRAVLEPPQPASAGVGGFVESIPEEEQRGPLPDITALVARLLELGFMTTPRDAIAPAIARFWFQNPTHPPSALTVWPAQYPLHQLKDRLRCDAETVAERPSPSPSRGEMAFVMPVGSKGKATKEVIAKYGTADCRYISLGGGPFLLADSPQLCEEILRRLGYLDDELNSELDEAVALFCDGTANRRTLQVAGEAPLDAGDESLKSLRRALVSKKIYGAWRSAPSDSLLRINFASKKLISGQEAPKEEVYAAMKDYAARLDGRVWRSYNGLVSSIQEDVNRRRLGGEEFFSEVRSNGLRCFLQQEGGLVQVKDFLPNSLAEEMLKTLQALPAEEWQLSENQSSVDADHRFWRYDGHGLDEIKSIVQDLEPSSHPRLQGAKYETGGKITLHNDALRWVVRPEEASERFPEGTTVYRKVALIYYLTKEGAELQKSGPGVAPQSAILGADLHEESRGGRVM</sequence>
<dbReference type="InterPro" id="IPR014063">
    <property type="entry name" value="Arsenate-R_ArsH"/>
</dbReference>
<accession>A0ABP0IVN0</accession>
<dbReference type="NCBIfam" id="TIGR02690">
    <property type="entry name" value="resist_ArsH"/>
    <property type="match status" value="1"/>
</dbReference>
<dbReference type="PANTHER" id="PTHR43590:SF1">
    <property type="entry name" value="ARSENIC RESISTANCE PROTEIN ARSH (AFU_ORTHOLOGUE AFUA_5G15030)"/>
    <property type="match status" value="1"/>
</dbReference>
<dbReference type="EMBL" id="CAXAMN010003780">
    <property type="protein sequence ID" value="CAK9006145.1"/>
    <property type="molecule type" value="Genomic_DNA"/>
</dbReference>
<dbReference type="Gene3D" id="3.40.50.360">
    <property type="match status" value="1"/>
</dbReference>
<comment type="caution">
    <text evidence="3">The sequence shown here is derived from an EMBL/GenBank/DDBJ whole genome shotgun (WGS) entry which is preliminary data.</text>
</comment>